<evidence type="ECO:0000313" key="2">
    <source>
        <dbReference type="Proteomes" id="UP000828048"/>
    </source>
</evidence>
<proteinExistence type="predicted"/>
<dbReference type="Proteomes" id="UP000828048">
    <property type="component" value="Chromosome 8"/>
</dbReference>
<sequence>MSGSGPQQTSIGSGSKSAGPIPAAVELSNVNNSDPMGGPQLVGVTATVTEIGGGKRKRGRPPKGQMKQAPLKKRREDDEEEDVCFICFDGGSLVLCDRKGCPKAYHAACIKRDEAFFRSRAKWNCGWHICSSCQKAAHYMCYTCTYSLCKACTKYADYVCVRENKGFCTTCMKTIMLIENNGQGNKEMWLETEILRLNNLRDQASEKGHNKEYPFFMDYIFELFHPLWYCSTLHPNREVSEELELLKTPEERRRRLHEIPEVHVDPNMDPNCQSDEDPAPNSSNKQENAGNGEGVKKRISIPILQRGAQLVTIFHPPP</sequence>
<name>A0ACB7YEJ9_9ERIC</name>
<protein>
    <submittedName>
        <fullName evidence="1">Uncharacterized protein</fullName>
    </submittedName>
</protein>
<reference evidence="1 2" key="1">
    <citation type="journal article" date="2021" name="Hortic Res">
        <title>High-quality reference genome and annotation aids understanding of berry development for evergreen blueberry (Vaccinium darrowii).</title>
        <authorList>
            <person name="Yu J."/>
            <person name="Hulse-Kemp A.M."/>
            <person name="Babiker E."/>
            <person name="Staton M."/>
        </authorList>
    </citation>
    <scope>NUCLEOTIDE SEQUENCE [LARGE SCALE GENOMIC DNA]</scope>
    <source>
        <strain evidence="2">cv. NJ 8807/NJ 8810</strain>
        <tissue evidence="1">Young leaf</tissue>
    </source>
</reference>
<gene>
    <name evidence="1" type="ORF">Vadar_012295</name>
</gene>
<keyword evidence="2" id="KW-1185">Reference proteome</keyword>
<organism evidence="1 2">
    <name type="scientific">Vaccinium darrowii</name>
    <dbReference type="NCBI Taxonomy" id="229202"/>
    <lineage>
        <taxon>Eukaryota</taxon>
        <taxon>Viridiplantae</taxon>
        <taxon>Streptophyta</taxon>
        <taxon>Embryophyta</taxon>
        <taxon>Tracheophyta</taxon>
        <taxon>Spermatophyta</taxon>
        <taxon>Magnoliopsida</taxon>
        <taxon>eudicotyledons</taxon>
        <taxon>Gunneridae</taxon>
        <taxon>Pentapetalae</taxon>
        <taxon>asterids</taxon>
        <taxon>Ericales</taxon>
        <taxon>Ericaceae</taxon>
        <taxon>Vaccinioideae</taxon>
        <taxon>Vaccinieae</taxon>
        <taxon>Vaccinium</taxon>
    </lineage>
</organism>
<accession>A0ACB7YEJ9</accession>
<dbReference type="EMBL" id="CM037158">
    <property type="protein sequence ID" value="KAH7851484.1"/>
    <property type="molecule type" value="Genomic_DNA"/>
</dbReference>
<evidence type="ECO:0000313" key="1">
    <source>
        <dbReference type="EMBL" id="KAH7851484.1"/>
    </source>
</evidence>
<comment type="caution">
    <text evidence="1">The sequence shown here is derived from an EMBL/GenBank/DDBJ whole genome shotgun (WGS) entry which is preliminary data.</text>
</comment>